<dbReference type="EMBL" id="JAGGLQ010000003">
    <property type="protein sequence ID" value="MBP2036705.1"/>
    <property type="molecule type" value="Genomic_DNA"/>
</dbReference>
<sequence>MHFTAIMGLKITEPPPNYDKRTRTNDAARAAGGVGGAARSVPPTRGAT</sequence>
<evidence type="ECO:0000313" key="2">
    <source>
        <dbReference type="EMBL" id="MBP2036705.1"/>
    </source>
</evidence>
<dbReference type="RefSeq" id="WP_189963262.1">
    <property type="nucleotide sequence ID" value="NZ_BMVL01000001.1"/>
</dbReference>
<keyword evidence="3" id="KW-1185">Reference proteome</keyword>
<feature type="region of interest" description="Disordered" evidence="1">
    <location>
        <begin position="29"/>
        <end position="48"/>
    </location>
</feature>
<name>A0ABS4L3N1_STRAV</name>
<evidence type="ECO:0000256" key="1">
    <source>
        <dbReference type="SAM" id="MobiDB-lite"/>
    </source>
</evidence>
<reference evidence="2 3" key="1">
    <citation type="submission" date="2021-03" db="EMBL/GenBank/DDBJ databases">
        <title>Genomic Encyclopedia of Type Strains, Phase IV (KMG-IV): sequencing the most valuable type-strain genomes for metagenomic binning, comparative biology and taxonomic classification.</title>
        <authorList>
            <person name="Goeker M."/>
        </authorList>
    </citation>
    <scope>NUCLEOTIDE SEQUENCE [LARGE SCALE GENOMIC DNA]</scope>
    <source>
        <strain evidence="2 3">DSM 40526</strain>
    </source>
</reference>
<gene>
    <name evidence="2" type="ORF">J2Z77_002496</name>
</gene>
<organism evidence="2 3">
    <name type="scientific">Streptomyces avidinii</name>
    <dbReference type="NCBI Taxonomy" id="1895"/>
    <lineage>
        <taxon>Bacteria</taxon>
        <taxon>Bacillati</taxon>
        <taxon>Actinomycetota</taxon>
        <taxon>Actinomycetes</taxon>
        <taxon>Kitasatosporales</taxon>
        <taxon>Streptomycetaceae</taxon>
        <taxon>Streptomyces</taxon>
    </lineage>
</organism>
<protein>
    <submittedName>
        <fullName evidence="2">Uncharacterized protein</fullName>
    </submittedName>
</protein>
<comment type="caution">
    <text evidence="2">The sequence shown here is derived from an EMBL/GenBank/DDBJ whole genome shotgun (WGS) entry which is preliminary data.</text>
</comment>
<evidence type="ECO:0000313" key="3">
    <source>
        <dbReference type="Proteomes" id="UP001519310"/>
    </source>
</evidence>
<dbReference type="Proteomes" id="UP001519310">
    <property type="component" value="Unassembled WGS sequence"/>
</dbReference>
<feature type="region of interest" description="Disordered" evidence="1">
    <location>
        <begin position="1"/>
        <end position="23"/>
    </location>
</feature>
<accession>A0ABS4L3N1</accession>
<proteinExistence type="predicted"/>